<reference evidence="2 3" key="1">
    <citation type="submission" date="2022-06" db="EMBL/GenBank/DDBJ databases">
        <title>Halomicroarcula sp. a new haloarchaeum isolate from saline soil.</title>
        <authorList>
            <person name="Strakova D."/>
            <person name="Galisteo C."/>
            <person name="Sanchez-Porro C."/>
            <person name="Ventosa A."/>
        </authorList>
    </citation>
    <scope>NUCLEOTIDE SEQUENCE [LARGE SCALE GENOMIC DNA]</scope>
    <source>
        <strain evidence="2 3">S3CR25-11</strain>
    </source>
</reference>
<sequence length="322" mass="34878">MVDHTFPQNDDPNDAENFGEWGGRQNISDYVEYGLNFQNVDYGNLVFDVTEGKCYTLAPDAAAATTGELRHRIDYGIHLDARGGKTLTDNAVNYVFVKPNVATDDAPEIVVNTTGTPPTDASLKIGELDTNNNTATELNRRPDVTLGDADIERLAAALDANGQDISNVGAFDSDSVSTVENSITGETDVKLSRSSSLTSVSAGSYVNAFDTVDEDNRNEVNSSTEFVPDKSGRYEILAMVRMVPGSSGDNLRVRLQNVTDSTTIEPRFFDQASASAFQTVFLSFSFVLTSGKAYEIQVTDNNSSFDVDNADTAVSIRWSPVQ</sequence>
<dbReference type="EMBL" id="JAMQOS010000010">
    <property type="protein sequence ID" value="MDS0284685.1"/>
    <property type="molecule type" value="Genomic_DNA"/>
</dbReference>
<feature type="compositionally biased region" description="Polar residues" evidence="1">
    <location>
        <begin position="1"/>
        <end position="10"/>
    </location>
</feature>
<comment type="caution">
    <text evidence="2">The sequence shown here is derived from an EMBL/GenBank/DDBJ whole genome shotgun (WGS) entry which is preliminary data.</text>
</comment>
<evidence type="ECO:0008006" key="4">
    <source>
        <dbReference type="Google" id="ProtNLM"/>
    </source>
</evidence>
<evidence type="ECO:0000313" key="3">
    <source>
        <dbReference type="Proteomes" id="UP001268864"/>
    </source>
</evidence>
<dbReference type="RefSeq" id="WP_310902351.1">
    <property type="nucleotide sequence ID" value="NZ_JAMQOS010000010.1"/>
</dbReference>
<protein>
    <recommendedName>
        <fullName evidence="4">CBM6 domain-containing protein</fullName>
    </recommendedName>
</protein>
<evidence type="ECO:0000313" key="2">
    <source>
        <dbReference type="EMBL" id="MDS0284685.1"/>
    </source>
</evidence>
<organism evidence="2 3">
    <name type="scientific">Haloarcula onubensis</name>
    <dbReference type="NCBI Taxonomy" id="2950539"/>
    <lineage>
        <taxon>Archaea</taxon>
        <taxon>Methanobacteriati</taxon>
        <taxon>Methanobacteriota</taxon>
        <taxon>Stenosarchaea group</taxon>
        <taxon>Halobacteria</taxon>
        <taxon>Halobacteriales</taxon>
        <taxon>Haloarculaceae</taxon>
        <taxon>Haloarcula</taxon>
    </lineage>
</organism>
<accession>A0ABU2FV85</accession>
<evidence type="ECO:0000256" key="1">
    <source>
        <dbReference type="SAM" id="MobiDB-lite"/>
    </source>
</evidence>
<name>A0ABU2FV85_9EURY</name>
<feature type="region of interest" description="Disordered" evidence="1">
    <location>
        <begin position="1"/>
        <end position="21"/>
    </location>
</feature>
<keyword evidence="3" id="KW-1185">Reference proteome</keyword>
<proteinExistence type="predicted"/>
<gene>
    <name evidence="2" type="ORF">NDI86_21525</name>
</gene>
<dbReference type="Proteomes" id="UP001268864">
    <property type="component" value="Unassembled WGS sequence"/>
</dbReference>